<reference evidence="1" key="1">
    <citation type="submission" date="2019-08" db="EMBL/GenBank/DDBJ databases">
        <authorList>
            <person name="Kucharzyk K."/>
            <person name="Murdoch R.W."/>
            <person name="Higgins S."/>
            <person name="Loffler F."/>
        </authorList>
    </citation>
    <scope>NUCLEOTIDE SEQUENCE</scope>
</reference>
<gene>
    <name evidence="1" type="ORF">SDC9_171813</name>
</gene>
<proteinExistence type="predicted"/>
<organism evidence="1">
    <name type="scientific">bioreactor metagenome</name>
    <dbReference type="NCBI Taxonomy" id="1076179"/>
    <lineage>
        <taxon>unclassified sequences</taxon>
        <taxon>metagenomes</taxon>
        <taxon>ecological metagenomes</taxon>
    </lineage>
</organism>
<evidence type="ECO:0000313" key="1">
    <source>
        <dbReference type="EMBL" id="MPN24415.1"/>
    </source>
</evidence>
<comment type="caution">
    <text evidence="1">The sequence shown here is derived from an EMBL/GenBank/DDBJ whole genome shotgun (WGS) entry which is preliminary data.</text>
</comment>
<name>A0A645GCK7_9ZZZZ</name>
<accession>A0A645GCK7</accession>
<protein>
    <submittedName>
        <fullName evidence="1">Uncharacterized protein</fullName>
    </submittedName>
</protein>
<dbReference type="AlphaFoldDB" id="A0A645GCK7"/>
<sequence>MDHGLFFTAHLFQYPVDGFDLAGQILMGTVGHMNKDIGIDSLFQSSPKSADQGMGQLLDEAYGVREQRFRFLQPEAPGCRIKGSKQLILRLDAGVGQRIKQRGFACIGIAYQGQYRHLVFLPPAPVDHPLAPDLFDFAFKIIYALANMAPVFFQLAFTGAPGTDAAAQTGQLFAFAAETGQQIAELSQLNL</sequence>
<dbReference type="EMBL" id="VSSQ01073263">
    <property type="protein sequence ID" value="MPN24415.1"/>
    <property type="molecule type" value="Genomic_DNA"/>
</dbReference>